<dbReference type="EMBL" id="CAJVPT010026016">
    <property type="protein sequence ID" value="CAG8677691.1"/>
    <property type="molecule type" value="Genomic_DNA"/>
</dbReference>
<gene>
    <name evidence="1" type="ORF">ACOLOM_LOCUS9210</name>
</gene>
<comment type="caution">
    <text evidence="1">The sequence shown here is derived from an EMBL/GenBank/DDBJ whole genome shotgun (WGS) entry which is preliminary data.</text>
</comment>
<evidence type="ECO:0000313" key="2">
    <source>
        <dbReference type="Proteomes" id="UP000789525"/>
    </source>
</evidence>
<organism evidence="1 2">
    <name type="scientific">Acaulospora colombiana</name>
    <dbReference type="NCBI Taxonomy" id="27376"/>
    <lineage>
        <taxon>Eukaryota</taxon>
        <taxon>Fungi</taxon>
        <taxon>Fungi incertae sedis</taxon>
        <taxon>Mucoromycota</taxon>
        <taxon>Glomeromycotina</taxon>
        <taxon>Glomeromycetes</taxon>
        <taxon>Diversisporales</taxon>
        <taxon>Acaulosporaceae</taxon>
        <taxon>Acaulospora</taxon>
    </lineage>
</organism>
<accession>A0ACA9NUC7</accession>
<protein>
    <submittedName>
        <fullName evidence="1">1346_t:CDS:1</fullName>
    </submittedName>
</protein>
<name>A0ACA9NUC7_9GLOM</name>
<reference evidence="1" key="1">
    <citation type="submission" date="2021-06" db="EMBL/GenBank/DDBJ databases">
        <authorList>
            <person name="Kallberg Y."/>
            <person name="Tangrot J."/>
            <person name="Rosling A."/>
        </authorList>
    </citation>
    <scope>NUCLEOTIDE SEQUENCE</scope>
    <source>
        <strain evidence="1">CL356</strain>
    </source>
</reference>
<feature type="non-terminal residue" evidence="1">
    <location>
        <position position="42"/>
    </location>
</feature>
<proteinExistence type="predicted"/>
<sequence length="42" mass="4761">MAKNIDISNTTLVPWYPSKFECHRMAAILLNPSSKVVDLVEQ</sequence>
<evidence type="ECO:0000313" key="1">
    <source>
        <dbReference type="EMBL" id="CAG8677691.1"/>
    </source>
</evidence>
<keyword evidence="2" id="KW-1185">Reference proteome</keyword>
<dbReference type="Proteomes" id="UP000789525">
    <property type="component" value="Unassembled WGS sequence"/>
</dbReference>